<reference evidence="6" key="2">
    <citation type="submission" date="2015-11" db="EMBL/GenBank/DDBJ databases">
        <authorList>
            <person name="Zhang Y."/>
            <person name="Guo Z."/>
        </authorList>
    </citation>
    <scope>NUCLEOTIDE SEQUENCE</scope>
    <source>
        <strain evidence="6">1</strain>
    </source>
</reference>
<dbReference type="InterPro" id="IPR005801">
    <property type="entry name" value="ADC_synthase"/>
</dbReference>
<dbReference type="OrthoDB" id="9803598at2"/>
<dbReference type="InterPro" id="IPR019999">
    <property type="entry name" value="Anth_synth_I-like"/>
</dbReference>
<feature type="domain" description="Anthranilate synthase component I N-terminal" evidence="5">
    <location>
        <begin position="20"/>
        <end position="201"/>
    </location>
</feature>
<evidence type="ECO:0000313" key="6">
    <source>
        <dbReference type="EMBL" id="CUU39591.1"/>
    </source>
</evidence>
<protein>
    <recommendedName>
        <fullName evidence="1">anthranilate synthase</fullName>
        <ecNumber evidence="1">4.1.3.27</ecNumber>
    </recommendedName>
</protein>
<evidence type="ECO:0000256" key="2">
    <source>
        <dbReference type="ARBA" id="ARBA00023239"/>
    </source>
</evidence>
<reference evidence="7 8" key="1">
    <citation type="journal article" date="2014" name="Genome Announc.">
        <title>Draft genome sequences of eight enterohepatic helicobacter species isolated from both laboratory and wild rodents.</title>
        <authorList>
            <person name="Sheh A."/>
            <person name="Shen Z."/>
            <person name="Fox J.G."/>
        </authorList>
    </citation>
    <scope>NUCLEOTIDE SEQUENCE [LARGE SCALE GENOMIC DNA]</scope>
    <source>
        <strain evidence="7 8">MIT 98-6810</strain>
    </source>
</reference>
<comment type="catalytic activity">
    <reaction evidence="3">
        <text>chorismate + L-glutamine = anthranilate + pyruvate + L-glutamate + H(+)</text>
        <dbReference type="Rhea" id="RHEA:21732"/>
        <dbReference type="ChEBI" id="CHEBI:15361"/>
        <dbReference type="ChEBI" id="CHEBI:15378"/>
        <dbReference type="ChEBI" id="CHEBI:16567"/>
        <dbReference type="ChEBI" id="CHEBI:29748"/>
        <dbReference type="ChEBI" id="CHEBI:29985"/>
        <dbReference type="ChEBI" id="CHEBI:58359"/>
        <dbReference type="EC" id="4.1.3.27"/>
    </reaction>
</comment>
<dbReference type="Pfam" id="PF00425">
    <property type="entry name" value="Chorismate_bind"/>
    <property type="match status" value="1"/>
</dbReference>
<keyword evidence="8" id="KW-1185">Reference proteome</keyword>
<dbReference type="Proteomes" id="UP000029925">
    <property type="component" value="Unassembled WGS sequence"/>
</dbReference>
<dbReference type="Gene3D" id="3.60.120.10">
    <property type="entry name" value="Anthranilate synthase"/>
    <property type="match status" value="1"/>
</dbReference>
<dbReference type="GO" id="GO:0000162">
    <property type="term" value="P:L-tryptophan biosynthetic process"/>
    <property type="evidence" value="ECO:0007669"/>
    <property type="project" value="TreeGrafter"/>
</dbReference>
<dbReference type="EMBL" id="LN907858">
    <property type="protein sequence ID" value="CUU39591.1"/>
    <property type="molecule type" value="Genomic_DNA"/>
</dbReference>
<dbReference type="KEGG" id="hty:BN2458_PEG0705"/>
<dbReference type="Proteomes" id="UP000064525">
    <property type="component" value="Chromosome I"/>
</dbReference>
<dbReference type="PRINTS" id="PR00095">
    <property type="entry name" value="ANTSNTHASEI"/>
</dbReference>
<reference evidence="9" key="3">
    <citation type="submission" date="2015-11" db="EMBL/GenBank/DDBJ databases">
        <authorList>
            <person name="Anvar S.Y."/>
        </authorList>
    </citation>
    <scope>NUCLEOTIDE SEQUENCE [LARGE SCALE GENOMIC DNA]</scope>
</reference>
<dbReference type="Pfam" id="PF04715">
    <property type="entry name" value="Anth_synt_I_N"/>
    <property type="match status" value="1"/>
</dbReference>
<evidence type="ECO:0000256" key="3">
    <source>
        <dbReference type="ARBA" id="ARBA00047683"/>
    </source>
</evidence>
<evidence type="ECO:0000313" key="8">
    <source>
        <dbReference type="Proteomes" id="UP000029925"/>
    </source>
</evidence>
<feature type="domain" description="Chorismate-utilising enzyme C-terminal" evidence="4">
    <location>
        <begin position="264"/>
        <end position="522"/>
    </location>
</feature>
<evidence type="ECO:0000259" key="5">
    <source>
        <dbReference type="Pfam" id="PF04715"/>
    </source>
</evidence>
<evidence type="ECO:0000313" key="9">
    <source>
        <dbReference type="Proteomes" id="UP000064525"/>
    </source>
</evidence>
<dbReference type="GO" id="GO:0004049">
    <property type="term" value="F:anthranilate synthase activity"/>
    <property type="evidence" value="ECO:0007669"/>
    <property type="project" value="UniProtKB-EC"/>
</dbReference>
<evidence type="ECO:0000256" key="1">
    <source>
        <dbReference type="ARBA" id="ARBA00012266"/>
    </source>
</evidence>
<dbReference type="RefSeq" id="WP_034327669.1">
    <property type="nucleotide sequence ID" value="NZ_CAJTQN010000013.1"/>
</dbReference>
<dbReference type="EMBL" id="JRPF02000010">
    <property type="protein sequence ID" value="TLD78097.1"/>
    <property type="molecule type" value="Genomic_DNA"/>
</dbReference>
<dbReference type="InterPro" id="IPR006805">
    <property type="entry name" value="Anth_synth_I_N"/>
</dbReference>
<dbReference type="SUPFAM" id="SSF56322">
    <property type="entry name" value="ADC synthase"/>
    <property type="match status" value="1"/>
</dbReference>
<dbReference type="PATRIC" id="fig|76936.10.peg.690"/>
<dbReference type="PANTHER" id="PTHR11236">
    <property type="entry name" value="AMINOBENZOATE/ANTHRANILATE SYNTHASE"/>
    <property type="match status" value="1"/>
</dbReference>
<organism evidence="6 9">
    <name type="scientific">Helicobacter typhlonius</name>
    <dbReference type="NCBI Taxonomy" id="76936"/>
    <lineage>
        <taxon>Bacteria</taxon>
        <taxon>Pseudomonadati</taxon>
        <taxon>Campylobacterota</taxon>
        <taxon>Epsilonproteobacteria</taxon>
        <taxon>Campylobacterales</taxon>
        <taxon>Helicobacteraceae</taxon>
        <taxon>Helicobacter</taxon>
    </lineage>
</organism>
<keyword evidence="2 6" id="KW-0456">Lyase</keyword>
<gene>
    <name evidence="6" type="ORF">BN2458_PEG0705</name>
    <name evidence="7" type="ORF">LS75_007865</name>
</gene>
<dbReference type="STRING" id="76936.BN2458_PEG0705"/>
<dbReference type="AlphaFoldDB" id="A0A099UDC1"/>
<dbReference type="GeneID" id="78150987"/>
<evidence type="ECO:0000259" key="4">
    <source>
        <dbReference type="Pfam" id="PF00425"/>
    </source>
</evidence>
<sequence length="534" mass="60266">MFDFTNTHKALVAHKEILCDEITPLSVLFALKAKVLLESAYNETGKDRYSIMILAEAFRICKEQGAHWLMYEGKKILLREALGAYMNDAALLQKLKITKGKKQNAEDYGFLESLAIVRTLAPQPQEVDSSDTNSPTYSNVSDLPLDLPLPLGGAGYIGYEFFAEIENLNFNNPAEYSIPECGFIFGRDFLVFDHLFDRLHIVSVGYAYEKEHINPKERVERIMHDLKNLPRLLQDFAQDTAQDSIKSNKSADFMPYTIIKATSQTEYESMVEDLKKCIYAGDLLQCVPSQSMQIRSSMPPLQAYRHLRHQNPSPYMFYYDFDDFVILGASPEIMIRLKSQNESSNFILRPIAGTRPRGKSVAEDKQLESQLLSDEKELSEHLMLLDLARNDAGKVSVGGGVEVVYRNKIERYSRVMHIVSQVQGELDSKRFAKRDAFKATFPAGTLSGAPKIEAIKNIERLESSARGIYGGAIGYFTYNEDMDFAIAIRSAVYQNGVYYVRSGAGVVQDSIPKSEFIETQNKVQSMLDMLAPKD</sequence>
<dbReference type="InterPro" id="IPR015890">
    <property type="entry name" value="Chorismate_C"/>
</dbReference>
<proteinExistence type="predicted"/>
<dbReference type="EC" id="4.1.3.27" evidence="1"/>
<accession>A0A099UDC1</accession>
<dbReference type="PANTHER" id="PTHR11236:SF49">
    <property type="entry name" value="ANTHRANILATE SYNTHASE COMPONENT 1"/>
    <property type="match status" value="1"/>
</dbReference>
<name>A0A099UDC1_9HELI</name>
<evidence type="ECO:0000313" key="7">
    <source>
        <dbReference type="EMBL" id="TLD78097.1"/>
    </source>
</evidence>